<feature type="transmembrane region" description="Helical" evidence="6">
    <location>
        <begin position="227"/>
        <end position="253"/>
    </location>
</feature>
<gene>
    <name evidence="7" type="ORF">EH55_11120</name>
</gene>
<dbReference type="NCBIfam" id="TIGR00374">
    <property type="entry name" value="flippase-like domain"/>
    <property type="match status" value="1"/>
</dbReference>
<feature type="transmembrane region" description="Helical" evidence="6">
    <location>
        <begin position="316"/>
        <end position="335"/>
    </location>
</feature>
<feature type="transmembrane region" description="Helical" evidence="6">
    <location>
        <begin position="82"/>
        <end position="105"/>
    </location>
</feature>
<keyword evidence="8" id="KW-1185">Reference proteome</keyword>
<feature type="transmembrane region" description="Helical" evidence="6">
    <location>
        <begin position="117"/>
        <end position="138"/>
    </location>
</feature>
<keyword evidence="5 6" id="KW-0472">Membrane</keyword>
<dbReference type="RefSeq" id="WP_037978200.1">
    <property type="nucleotide sequence ID" value="NZ_JMKI01000051.1"/>
</dbReference>
<comment type="subcellular location">
    <subcellularLocation>
        <location evidence="1">Cell membrane</location>
        <topology evidence="1">Multi-pass membrane protein</topology>
    </subcellularLocation>
</comment>
<protein>
    <submittedName>
        <fullName evidence="7">Membrane protein</fullName>
    </submittedName>
</protein>
<dbReference type="InterPro" id="IPR022791">
    <property type="entry name" value="L-PG_synthase/AglD"/>
</dbReference>
<comment type="caution">
    <text evidence="7">The sequence shown here is derived from an EMBL/GenBank/DDBJ whole genome shotgun (WGS) entry which is preliminary data.</text>
</comment>
<evidence type="ECO:0000313" key="8">
    <source>
        <dbReference type="Proteomes" id="UP000027665"/>
    </source>
</evidence>
<feature type="transmembrane region" description="Helical" evidence="6">
    <location>
        <begin position="41"/>
        <end position="62"/>
    </location>
</feature>
<evidence type="ECO:0000256" key="1">
    <source>
        <dbReference type="ARBA" id="ARBA00004651"/>
    </source>
</evidence>
<dbReference type="OrthoDB" id="9810654at2"/>
<feature type="transmembrane region" description="Helical" evidence="6">
    <location>
        <begin position="289"/>
        <end position="310"/>
    </location>
</feature>
<proteinExistence type="predicted"/>
<name>A0A073J117_9BACT</name>
<dbReference type="AlphaFoldDB" id="A0A073J117"/>
<accession>A0A073J117</accession>
<feature type="transmembrane region" description="Helical" evidence="6">
    <location>
        <begin position="150"/>
        <end position="170"/>
    </location>
</feature>
<evidence type="ECO:0000256" key="5">
    <source>
        <dbReference type="ARBA" id="ARBA00023136"/>
    </source>
</evidence>
<evidence type="ECO:0000256" key="2">
    <source>
        <dbReference type="ARBA" id="ARBA00022475"/>
    </source>
</evidence>
<organism evidence="7 8">
    <name type="scientific">Synergistes jonesii</name>
    <dbReference type="NCBI Taxonomy" id="2754"/>
    <lineage>
        <taxon>Bacteria</taxon>
        <taxon>Thermotogati</taxon>
        <taxon>Synergistota</taxon>
        <taxon>Synergistia</taxon>
        <taxon>Synergistales</taxon>
        <taxon>Synergistaceae</taxon>
        <taxon>Synergistes</taxon>
    </lineage>
</organism>
<evidence type="ECO:0000256" key="3">
    <source>
        <dbReference type="ARBA" id="ARBA00022692"/>
    </source>
</evidence>
<dbReference type="PANTHER" id="PTHR37693">
    <property type="entry name" value="PHOSPHATIDYLGLYCEROL LYSYLTRANSFERASE"/>
    <property type="match status" value="1"/>
</dbReference>
<dbReference type="Proteomes" id="UP000027665">
    <property type="component" value="Unassembled WGS sequence"/>
</dbReference>
<dbReference type="eggNOG" id="COG0392">
    <property type="taxonomic scope" value="Bacteria"/>
</dbReference>
<keyword evidence="4 6" id="KW-1133">Transmembrane helix</keyword>
<dbReference type="STRING" id="2754.EH55_11120"/>
<dbReference type="GO" id="GO:0005886">
    <property type="term" value="C:plasma membrane"/>
    <property type="evidence" value="ECO:0007669"/>
    <property type="project" value="UniProtKB-SubCell"/>
</dbReference>
<dbReference type="EMBL" id="JMKI01000051">
    <property type="protein sequence ID" value="KEJ91387.1"/>
    <property type="molecule type" value="Genomic_DNA"/>
</dbReference>
<dbReference type="PANTHER" id="PTHR37693:SF1">
    <property type="entry name" value="INTEGRAL MEMBRANE PROTEIN"/>
    <property type="match status" value="1"/>
</dbReference>
<sequence>MTVQKSFSIFIIIVILSIIGVLFFSIDASTFSMLQNADMKMLLCALLLVCVGWSLDACKFMTLARAAGERLSFKSTISVVWINYFGCAITPMQSGGGPFQIYLLYKEGVSVGKSVAITLVRTIQILILLALVIPFSLIADPELLERYACMRIYVCYVAFFVALCAFLLIVSVARPQLIKHWVNAALVWVRKVGFLKSKYLLRAVRWVSREVDAYNSNIKLFTTTGKWYFILSIFLAIIHLIVYMSIMPCLIAAAGFEVNYLRCLLAESLLLFMLYFVPTPGASGAAEGGAVAVFGLFVPWSVAGVMSVTWRLISEYTGILIGTVIVIRMLGWGGANKVMNEDGGTEKEAERN</sequence>
<dbReference type="GeneID" id="90984535"/>
<evidence type="ECO:0000256" key="4">
    <source>
        <dbReference type="ARBA" id="ARBA00022989"/>
    </source>
</evidence>
<dbReference type="Pfam" id="PF03706">
    <property type="entry name" value="LPG_synthase_TM"/>
    <property type="match status" value="1"/>
</dbReference>
<keyword evidence="2" id="KW-1003">Cell membrane</keyword>
<feature type="transmembrane region" description="Helical" evidence="6">
    <location>
        <begin position="6"/>
        <end position="29"/>
    </location>
</feature>
<feature type="transmembrane region" description="Helical" evidence="6">
    <location>
        <begin position="259"/>
        <end position="277"/>
    </location>
</feature>
<reference evidence="7 8" key="1">
    <citation type="submission" date="2014-04" db="EMBL/GenBank/DDBJ databases">
        <title>Draft Genome Sequence of Synergistes jonesii.</title>
        <authorList>
            <person name="Coil D.A."/>
            <person name="Eisen J.A."/>
            <person name="Holland-Moritz H.E."/>
        </authorList>
    </citation>
    <scope>NUCLEOTIDE SEQUENCE [LARGE SCALE GENOMIC DNA]</scope>
    <source>
        <strain evidence="7 8">78-1</strain>
    </source>
</reference>
<evidence type="ECO:0000256" key="6">
    <source>
        <dbReference type="SAM" id="Phobius"/>
    </source>
</evidence>
<evidence type="ECO:0000313" key="7">
    <source>
        <dbReference type="EMBL" id="KEJ91387.1"/>
    </source>
</evidence>
<keyword evidence="3 6" id="KW-0812">Transmembrane</keyword>